<organism evidence="1 2">
    <name type="scientific">Alkalibacterium thalassium</name>
    <dbReference type="NCBI Taxonomy" id="426701"/>
    <lineage>
        <taxon>Bacteria</taxon>
        <taxon>Bacillati</taxon>
        <taxon>Bacillota</taxon>
        <taxon>Bacilli</taxon>
        <taxon>Lactobacillales</taxon>
        <taxon>Carnobacteriaceae</taxon>
        <taxon>Alkalibacterium</taxon>
    </lineage>
</organism>
<name>A0A1G8ZRM6_9LACT</name>
<dbReference type="Proteomes" id="UP000199433">
    <property type="component" value="Unassembled WGS sequence"/>
</dbReference>
<dbReference type="SUPFAM" id="SSF56281">
    <property type="entry name" value="Metallo-hydrolase/oxidoreductase"/>
    <property type="match status" value="1"/>
</dbReference>
<dbReference type="STRING" id="426701.SAMN04488098_10166"/>
<protein>
    <recommendedName>
        <fullName evidence="3">DUF4336 domain-containing protein</fullName>
    </recommendedName>
</protein>
<dbReference type="InterPro" id="IPR025638">
    <property type="entry name" value="DUF4336"/>
</dbReference>
<dbReference type="PANTHER" id="PTHR33835">
    <property type="entry name" value="YALI0C07656P"/>
    <property type="match status" value="1"/>
</dbReference>
<dbReference type="Pfam" id="PF14234">
    <property type="entry name" value="DUF4336"/>
    <property type="match status" value="1"/>
</dbReference>
<accession>A0A1G8ZRM6</accession>
<evidence type="ECO:0008006" key="3">
    <source>
        <dbReference type="Google" id="ProtNLM"/>
    </source>
</evidence>
<evidence type="ECO:0000313" key="2">
    <source>
        <dbReference type="Proteomes" id="UP000199433"/>
    </source>
</evidence>
<dbReference type="PANTHER" id="PTHR33835:SF1">
    <property type="entry name" value="METALLO-BETA-LACTAMASE DOMAIN-CONTAINING PROTEIN"/>
    <property type="match status" value="1"/>
</dbReference>
<dbReference type="RefSeq" id="WP_091266353.1">
    <property type="nucleotide sequence ID" value="NZ_FNFK01000016.1"/>
</dbReference>
<gene>
    <name evidence="1" type="ORF">SAMN04488098_10166</name>
</gene>
<dbReference type="AlphaFoldDB" id="A0A1G8ZRM6"/>
<reference evidence="2" key="1">
    <citation type="submission" date="2016-10" db="EMBL/GenBank/DDBJ databases">
        <authorList>
            <person name="Varghese N."/>
            <person name="Submissions S."/>
        </authorList>
    </citation>
    <scope>NUCLEOTIDE SEQUENCE [LARGE SCALE GENOMIC DNA]</scope>
    <source>
        <strain evidence="2">DSM 19181</strain>
    </source>
</reference>
<dbReference type="InterPro" id="IPR036866">
    <property type="entry name" value="RibonucZ/Hydroxyglut_hydro"/>
</dbReference>
<evidence type="ECO:0000313" key="1">
    <source>
        <dbReference type="EMBL" id="SDK17707.1"/>
    </source>
</evidence>
<keyword evidence="2" id="KW-1185">Reference proteome</keyword>
<proteinExistence type="predicted"/>
<sequence>MSIPLYEPLNTLKKVDDNIWIVDAGLIKMSVSVLKVPFSTRMTIVKLNDSTLWIHSPVAPDEGLFKEIDALGKVGHLVSPNKIHYAYIADWKARYPEAKTWASPGVDDRAASQNIPVAFEYALEDSAPSDWSADIDQLIFKGSRALEEVVFFHKESRTLILTDLIENFEPERTESLMWRSVYKAAGIAHPDGKTPIDMRMTFAGQKDQARASYKRMLEWQPEKVILAHGKWYEENGTEELKRAFRWLD</sequence>
<dbReference type="OrthoDB" id="450111at2"/>
<dbReference type="EMBL" id="FNFK01000016">
    <property type="protein sequence ID" value="SDK17707.1"/>
    <property type="molecule type" value="Genomic_DNA"/>
</dbReference>